<dbReference type="PANTHER" id="PTHR12835">
    <property type="entry name" value="BIOTIN PROTEIN LIGASE"/>
    <property type="match status" value="1"/>
</dbReference>
<dbReference type="SUPFAM" id="SSF55681">
    <property type="entry name" value="Class II aaRS and biotin synthetases"/>
    <property type="match status" value="1"/>
</dbReference>
<name>A0AAE2ZWN1_9FIRM</name>
<dbReference type="GO" id="GO:0005737">
    <property type="term" value="C:cytoplasm"/>
    <property type="evidence" value="ECO:0007669"/>
    <property type="project" value="TreeGrafter"/>
</dbReference>
<keyword evidence="1 5" id="KW-0436">Ligase</keyword>
<feature type="binding site" evidence="5">
    <location>
        <position position="203"/>
    </location>
    <ligand>
        <name>biotin</name>
        <dbReference type="ChEBI" id="CHEBI:57586"/>
    </ligand>
</feature>
<dbReference type="GO" id="GO:0004077">
    <property type="term" value="F:biotin--[biotin carboxyl-carrier protein] ligase activity"/>
    <property type="evidence" value="ECO:0007669"/>
    <property type="project" value="UniProtKB-UniRule"/>
</dbReference>
<evidence type="ECO:0000256" key="3">
    <source>
        <dbReference type="ARBA" id="ARBA00022840"/>
    </source>
</evidence>
<comment type="catalytic activity">
    <reaction evidence="5">
        <text>biotin + L-lysyl-[protein] + ATP = N(6)-biotinyl-L-lysyl-[protein] + AMP + diphosphate + H(+)</text>
        <dbReference type="Rhea" id="RHEA:11756"/>
        <dbReference type="Rhea" id="RHEA-COMP:9752"/>
        <dbReference type="Rhea" id="RHEA-COMP:10505"/>
        <dbReference type="ChEBI" id="CHEBI:15378"/>
        <dbReference type="ChEBI" id="CHEBI:29969"/>
        <dbReference type="ChEBI" id="CHEBI:30616"/>
        <dbReference type="ChEBI" id="CHEBI:33019"/>
        <dbReference type="ChEBI" id="CHEBI:57586"/>
        <dbReference type="ChEBI" id="CHEBI:83144"/>
        <dbReference type="ChEBI" id="CHEBI:456215"/>
        <dbReference type="EC" id="6.3.4.15"/>
    </reaction>
</comment>
<comment type="function">
    <text evidence="5">Acts both as a biotin--[acetyl-CoA-carboxylase] ligase and a repressor.</text>
</comment>
<dbReference type="RefSeq" id="WP_227064570.1">
    <property type="nucleotide sequence ID" value="NZ_JAJEPV010000007.1"/>
</dbReference>
<dbReference type="Gene3D" id="3.30.930.10">
    <property type="entry name" value="Bira Bifunctional Protein, Domain 2"/>
    <property type="match status" value="1"/>
</dbReference>
<keyword evidence="4 5" id="KW-0092">Biotin</keyword>
<dbReference type="Gene3D" id="1.10.10.10">
    <property type="entry name" value="Winged helix-like DNA-binding domain superfamily/Winged helix DNA-binding domain"/>
    <property type="match status" value="1"/>
</dbReference>
<evidence type="ECO:0000313" key="8">
    <source>
        <dbReference type="Proteomes" id="UP001197795"/>
    </source>
</evidence>
<evidence type="ECO:0000256" key="5">
    <source>
        <dbReference type="HAMAP-Rule" id="MF_00978"/>
    </source>
</evidence>
<feature type="binding site" evidence="5">
    <location>
        <begin position="101"/>
        <end position="103"/>
    </location>
    <ligand>
        <name>biotin</name>
        <dbReference type="ChEBI" id="CHEBI:57586"/>
    </ligand>
</feature>
<evidence type="ECO:0000256" key="4">
    <source>
        <dbReference type="ARBA" id="ARBA00023267"/>
    </source>
</evidence>
<accession>A0AAE2ZWN1</accession>
<dbReference type="EMBL" id="JAJEPV010000007">
    <property type="protein sequence ID" value="MCC2118842.1"/>
    <property type="molecule type" value="Genomic_DNA"/>
</dbReference>
<gene>
    <name evidence="5" type="primary">birA</name>
    <name evidence="7" type="ORF">LKD75_04415</name>
</gene>
<dbReference type="EC" id="6.3.4.15" evidence="5"/>
<evidence type="ECO:0000313" key="7">
    <source>
        <dbReference type="EMBL" id="MCC2118842.1"/>
    </source>
</evidence>
<organism evidence="7 8">
    <name type="scientific">Waltera acetigignens</name>
    <dbReference type="NCBI Taxonomy" id="2981769"/>
    <lineage>
        <taxon>Bacteria</taxon>
        <taxon>Bacillati</taxon>
        <taxon>Bacillota</taxon>
        <taxon>Clostridia</taxon>
        <taxon>Lachnospirales</taxon>
        <taxon>Lachnospiraceae</taxon>
        <taxon>Waltera</taxon>
    </lineage>
</organism>
<dbReference type="Gene3D" id="2.30.30.100">
    <property type="match status" value="1"/>
</dbReference>
<dbReference type="GO" id="GO:0016740">
    <property type="term" value="F:transferase activity"/>
    <property type="evidence" value="ECO:0007669"/>
    <property type="project" value="UniProtKB-ARBA"/>
</dbReference>
<sequence>MKAKILELLREKKDRVAAGAPESEAYVSGQELCEQFGVSRTAVWKAIGQLKKEGYVIEAVQNRGYRLLDQTEEVYNQADIQSRLKTKWVAHPLQFFDSIDSTNIRAKLEAEQGAESGLLVVSDMQSAGRGRRGRGWESPAGINIYYTLMLKPDFSSDCAPMLTLVMALAVAKGIRQTLRRDSEEAAAKVGIKWPNDIVVDGKKVCGILTEMSMEQGYIQHIVIGVGINVRKQEFPEEIRDRAAAIDEQCGFRISRSQLIADIMEAFEEDYEIFLRTHDLKGLRASYAELLVNQDREVCVLDPKGEYRGIARGINDQGELLVERPDGTVEEVYAGEVSVRGIYGYV</sequence>
<proteinExistence type="inferred from homology"/>
<dbReference type="GO" id="GO:0006355">
    <property type="term" value="P:regulation of DNA-templated transcription"/>
    <property type="evidence" value="ECO:0007669"/>
    <property type="project" value="UniProtKB-UniRule"/>
</dbReference>
<dbReference type="GO" id="GO:0003677">
    <property type="term" value="F:DNA binding"/>
    <property type="evidence" value="ECO:0007669"/>
    <property type="project" value="UniProtKB-UniRule"/>
</dbReference>
<dbReference type="GO" id="GO:0009249">
    <property type="term" value="P:protein lipoylation"/>
    <property type="evidence" value="ECO:0007669"/>
    <property type="project" value="UniProtKB-ARBA"/>
</dbReference>
<dbReference type="InterPro" id="IPR030855">
    <property type="entry name" value="Bifunct_BirA"/>
</dbReference>
<dbReference type="InterPro" id="IPR004408">
    <property type="entry name" value="Biotin_CoA_COase_ligase"/>
</dbReference>
<reference evidence="7 8" key="1">
    <citation type="submission" date="2021-10" db="EMBL/GenBank/DDBJ databases">
        <title>Anaerobic single-cell dispensing facilitates the cultivation of human gut bacteria.</title>
        <authorList>
            <person name="Afrizal A."/>
        </authorList>
    </citation>
    <scope>NUCLEOTIDE SEQUENCE [LARGE SCALE GENOMIC DNA]</scope>
    <source>
        <strain evidence="7 8">CLA-AA-H273</strain>
    </source>
</reference>
<comment type="similarity">
    <text evidence="5">Belongs to the biotin--protein ligase family.</text>
</comment>
<keyword evidence="8" id="KW-1185">Reference proteome</keyword>
<protein>
    <recommendedName>
        <fullName evidence="5">Bifunctional ligase/repressor BirA</fullName>
    </recommendedName>
    <alternativeName>
        <fullName evidence="5">Biotin--[acetyl-CoA-carboxylase] ligase</fullName>
        <ecNumber evidence="5">6.3.4.15</ecNumber>
    </alternativeName>
    <alternativeName>
        <fullName evidence="5">Biotin--protein ligase</fullName>
    </alternativeName>
    <alternativeName>
        <fullName evidence="5">Biotin-[acetyl-CoA carboxylase] synthetase</fullName>
    </alternativeName>
</protein>
<dbReference type="Pfam" id="PF08279">
    <property type="entry name" value="HTH_11"/>
    <property type="match status" value="1"/>
</dbReference>
<dbReference type="InterPro" id="IPR036390">
    <property type="entry name" value="WH_DNA-bd_sf"/>
</dbReference>
<dbReference type="CDD" id="cd16442">
    <property type="entry name" value="BPL"/>
    <property type="match status" value="1"/>
</dbReference>
<keyword evidence="2 5" id="KW-0547">Nucleotide-binding</keyword>
<feature type="binding site" evidence="5">
    <location>
        <begin position="129"/>
        <end position="131"/>
    </location>
    <ligand>
        <name>biotin</name>
        <dbReference type="ChEBI" id="CHEBI:57586"/>
    </ligand>
</feature>
<dbReference type="Proteomes" id="UP001197795">
    <property type="component" value="Unassembled WGS sequence"/>
</dbReference>
<dbReference type="Pfam" id="PF02237">
    <property type="entry name" value="BPL_C"/>
    <property type="match status" value="1"/>
</dbReference>
<dbReference type="InterPro" id="IPR003142">
    <property type="entry name" value="BPL_C"/>
</dbReference>
<feature type="binding site" evidence="5">
    <location>
        <position position="125"/>
    </location>
    <ligand>
        <name>biotin</name>
        <dbReference type="ChEBI" id="CHEBI:57586"/>
    </ligand>
</feature>
<dbReference type="InterPro" id="IPR036388">
    <property type="entry name" value="WH-like_DNA-bd_sf"/>
</dbReference>
<dbReference type="GO" id="GO:0005524">
    <property type="term" value="F:ATP binding"/>
    <property type="evidence" value="ECO:0007669"/>
    <property type="project" value="UniProtKB-UniRule"/>
</dbReference>
<feature type="domain" description="BPL/LPL catalytic" evidence="6">
    <location>
        <begin position="78"/>
        <end position="274"/>
    </location>
</feature>
<dbReference type="AlphaFoldDB" id="A0AAE2ZWN1"/>
<dbReference type="SUPFAM" id="SSF46785">
    <property type="entry name" value="Winged helix' DNA-binding domain"/>
    <property type="match status" value="1"/>
</dbReference>
<dbReference type="InterPro" id="IPR004143">
    <property type="entry name" value="BPL_LPL_catalytic"/>
</dbReference>
<keyword evidence="5" id="KW-0678">Repressor</keyword>
<evidence type="ECO:0000259" key="6">
    <source>
        <dbReference type="PROSITE" id="PS51733"/>
    </source>
</evidence>
<dbReference type="Pfam" id="PF03099">
    <property type="entry name" value="BPL_LplA_LipB"/>
    <property type="match status" value="1"/>
</dbReference>
<keyword evidence="5" id="KW-0238">DNA-binding</keyword>
<dbReference type="PANTHER" id="PTHR12835:SF5">
    <property type="entry name" value="BIOTIN--PROTEIN LIGASE"/>
    <property type="match status" value="1"/>
</dbReference>
<dbReference type="PROSITE" id="PS51733">
    <property type="entry name" value="BPL_LPL_CATALYTIC"/>
    <property type="match status" value="1"/>
</dbReference>
<keyword evidence="5" id="KW-0804">Transcription</keyword>
<evidence type="ECO:0000256" key="1">
    <source>
        <dbReference type="ARBA" id="ARBA00022598"/>
    </source>
</evidence>
<dbReference type="HAMAP" id="MF_00978">
    <property type="entry name" value="Bifunct_BirA"/>
    <property type="match status" value="1"/>
</dbReference>
<dbReference type="SUPFAM" id="SSF50037">
    <property type="entry name" value="C-terminal domain of transcriptional repressors"/>
    <property type="match status" value="1"/>
</dbReference>
<dbReference type="InterPro" id="IPR008988">
    <property type="entry name" value="Transcriptional_repressor_C"/>
</dbReference>
<keyword evidence="5" id="KW-0805">Transcription regulation</keyword>
<dbReference type="InterPro" id="IPR013196">
    <property type="entry name" value="HTH_11"/>
</dbReference>
<evidence type="ECO:0000256" key="2">
    <source>
        <dbReference type="ARBA" id="ARBA00022741"/>
    </source>
</evidence>
<dbReference type="InterPro" id="IPR045864">
    <property type="entry name" value="aa-tRNA-synth_II/BPL/LPL"/>
</dbReference>
<keyword evidence="3 5" id="KW-0067">ATP-binding</keyword>
<dbReference type="NCBIfam" id="TIGR00121">
    <property type="entry name" value="birA_ligase"/>
    <property type="match status" value="1"/>
</dbReference>
<comment type="caution">
    <text evidence="7">The sequence shown here is derived from an EMBL/GenBank/DDBJ whole genome shotgun (WGS) entry which is preliminary data.</text>
</comment>
<feature type="DNA-binding region" description="H-T-H motif" evidence="5">
    <location>
        <begin position="29"/>
        <end position="48"/>
    </location>
</feature>